<feature type="binding site" evidence="7">
    <location>
        <position position="185"/>
    </location>
    <ligand>
        <name>Zn(2+)</name>
        <dbReference type="ChEBI" id="CHEBI:29105"/>
        <label>3</label>
    </ligand>
</feature>
<keyword evidence="5 7" id="KW-0862">Zinc</keyword>
<comment type="catalytic activity">
    <reaction evidence="7">
        <text>Endonucleolytic cleavage to 5'-phosphooligonucleotide end-products.</text>
        <dbReference type="EC" id="3.1.21.2"/>
    </reaction>
</comment>
<dbReference type="EC" id="3.1.21.2" evidence="7"/>
<evidence type="ECO:0000256" key="6">
    <source>
        <dbReference type="ARBA" id="ARBA00023204"/>
    </source>
</evidence>
<dbReference type="GO" id="GO:0008833">
    <property type="term" value="F:deoxyribonuclease IV (phage-T4-induced) activity"/>
    <property type="evidence" value="ECO:0007669"/>
    <property type="project" value="UniProtKB-UniRule"/>
</dbReference>
<dbReference type="Pfam" id="PF01261">
    <property type="entry name" value="AP_endonuc_2"/>
    <property type="match status" value="1"/>
</dbReference>
<dbReference type="Proteomes" id="UP000886725">
    <property type="component" value="Unassembled WGS sequence"/>
</dbReference>
<dbReference type="NCBIfam" id="NF002196">
    <property type="entry name" value="PRK01060.1-1"/>
    <property type="match status" value="1"/>
</dbReference>
<dbReference type="EMBL" id="DVFU01000045">
    <property type="protein sequence ID" value="HIQ64533.1"/>
    <property type="molecule type" value="Genomic_DNA"/>
</dbReference>
<dbReference type="PROSITE" id="PS00730">
    <property type="entry name" value="AP_NUCLEASE_F2_2"/>
    <property type="match status" value="1"/>
</dbReference>
<gene>
    <name evidence="7" type="primary">nfo</name>
    <name evidence="9" type="ORF">IAC85_02215</name>
</gene>
<dbReference type="FunFam" id="3.20.20.150:FF:000001">
    <property type="entry name" value="Probable endonuclease 4"/>
    <property type="match status" value="1"/>
</dbReference>
<dbReference type="GO" id="GO:0008081">
    <property type="term" value="F:phosphoric diester hydrolase activity"/>
    <property type="evidence" value="ECO:0007669"/>
    <property type="project" value="TreeGrafter"/>
</dbReference>
<dbReference type="InterPro" id="IPR013022">
    <property type="entry name" value="Xyl_isomerase-like_TIM-brl"/>
</dbReference>
<comment type="function">
    <text evidence="7">Endonuclease IV plays a role in DNA repair. It cleaves phosphodiester bonds at apurinic or apyrimidinic (AP) sites, generating a 3'-hydroxyl group and a 5'-terminal sugar phosphate.</text>
</comment>
<dbReference type="Gene3D" id="3.20.20.150">
    <property type="entry name" value="Divalent-metal-dependent TIM barrel enzymes"/>
    <property type="match status" value="1"/>
</dbReference>
<evidence type="ECO:0000256" key="3">
    <source>
        <dbReference type="ARBA" id="ARBA00022763"/>
    </source>
</evidence>
<keyword evidence="4 7" id="KW-0378">Hydrolase</keyword>
<comment type="cofactor">
    <cofactor evidence="7">
        <name>Zn(2+)</name>
        <dbReference type="ChEBI" id="CHEBI:29105"/>
    </cofactor>
    <text evidence="7">Binds 3 Zn(2+) ions.</text>
</comment>
<dbReference type="SMART" id="SM00518">
    <property type="entry name" value="AP2Ec"/>
    <property type="match status" value="1"/>
</dbReference>
<organism evidence="9 10">
    <name type="scientific">Candidatus Faecenecus gallistercoris</name>
    <dbReference type="NCBI Taxonomy" id="2840793"/>
    <lineage>
        <taxon>Bacteria</taxon>
        <taxon>Bacillati</taxon>
        <taxon>Bacillota</taxon>
        <taxon>Bacillota incertae sedis</taxon>
        <taxon>Candidatus Faecenecus</taxon>
    </lineage>
</organism>
<reference evidence="9" key="1">
    <citation type="submission" date="2020-10" db="EMBL/GenBank/DDBJ databases">
        <authorList>
            <person name="Gilroy R."/>
        </authorList>
    </citation>
    <scope>NUCLEOTIDE SEQUENCE</scope>
    <source>
        <strain evidence="9">CHK165-10780</strain>
    </source>
</reference>
<name>A0A9D1CKI3_9FIRM</name>
<dbReference type="SUPFAM" id="SSF51658">
    <property type="entry name" value="Xylose isomerase-like"/>
    <property type="match status" value="1"/>
</dbReference>
<feature type="binding site" evidence="7">
    <location>
        <position position="148"/>
    </location>
    <ligand>
        <name>Zn(2+)</name>
        <dbReference type="ChEBI" id="CHEBI:29105"/>
        <label>2</label>
    </ligand>
</feature>
<keyword evidence="7" id="KW-0540">Nuclease</keyword>
<evidence type="ECO:0000256" key="1">
    <source>
        <dbReference type="ARBA" id="ARBA00005340"/>
    </source>
</evidence>
<feature type="binding site" evidence="7">
    <location>
        <position position="182"/>
    </location>
    <ligand>
        <name>Zn(2+)</name>
        <dbReference type="ChEBI" id="CHEBI:29105"/>
        <label>2</label>
    </ligand>
</feature>
<dbReference type="PROSITE" id="PS51432">
    <property type="entry name" value="AP_NUCLEASE_F2_4"/>
    <property type="match status" value="1"/>
</dbReference>
<evidence type="ECO:0000256" key="5">
    <source>
        <dbReference type="ARBA" id="ARBA00022833"/>
    </source>
</evidence>
<evidence type="ECO:0000259" key="8">
    <source>
        <dbReference type="Pfam" id="PF01261"/>
    </source>
</evidence>
<dbReference type="AlphaFoldDB" id="A0A9D1CKI3"/>
<feature type="binding site" evidence="7">
    <location>
        <position position="216"/>
    </location>
    <ligand>
        <name>Zn(2+)</name>
        <dbReference type="ChEBI" id="CHEBI:29105"/>
        <label>2</label>
    </ligand>
</feature>
<dbReference type="GO" id="GO:0003677">
    <property type="term" value="F:DNA binding"/>
    <property type="evidence" value="ECO:0007669"/>
    <property type="project" value="InterPro"/>
</dbReference>
<dbReference type="NCBIfam" id="TIGR00587">
    <property type="entry name" value="nfo"/>
    <property type="match status" value="1"/>
</dbReference>
<dbReference type="InterPro" id="IPR018246">
    <property type="entry name" value="AP_endonuc_F2_Zn_BS"/>
</dbReference>
<feature type="binding site" evidence="7">
    <location>
        <position position="148"/>
    </location>
    <ligand>
        <name>Zn(2+)</name>
        <dbReference type="ChEBI" id="CHEBI:29105"/>
        <label>1</label>
    </ligand>
</feature>
<reference evidence="9" key="2">
    <citation type="journal article" date="2021" name="PeerJ">
        <title>Extensive microbial diversity within the chicken gut microbiome revealed by metagenomics and culture.</title>
        <authorList>
            <person name="Gilroy R."/>
            <person name="Ravi A."/>
            <person name="Getino M."/>
            <person name="Pursley I."/>
            <person name="Horton D.L."/>
            <person name="Alikhan N.F."/>
            <person name="Baker D."/>
            <person name="Gharbi K."/>
            <person name="Hall N."/>
            <person name="Watson M."/>
            <person name="Adriaenssens E.M."/>
            <person name="Foster-Nyarko E."/>
            <person name="Jarju S."/>
            <person name="Secka A."/>
            <person name="Antonio M."/>
            <person name="Oren A."/>
            <person name="Chaudhuri R.R."/>
            <person name="La Ragione R."/>
            <person name="Hildebrand F."/>
            <person name="Pallen M.J."/>
        </authorList>
    </citation>
    <scope>NUCLEOTIDE SEQUENCE</scope>
    <source>
        <strain evidence="9">CHK165-10780</strain>
    </source>
</reference>
<dbReference type="InterPro" id="IPR001719">
    <property type="entry name" value="AP_endonuc_2"/>
</dbReference>
<feature type="binding site" evidence="7">
    <location>
        <position position="229"/>
    </location>
    <ligand>
        <name>Zn(2+)</name>
        <dbReference type="ChEBI" id="CHEBI:29105"/>
        <label>3</label>
    </ligand>
</feature>
<dbReference type="InterPro" id="IPR036237">
    <property type="entry name" value="Xyl_isomerase-like_sf"/>
</dbReference>
<dbReference type="PROSITE" id="PS00729">
    <property type="entry name" value="AP_NUCLEASE_F2_1"/>
    <property type="match status" value="1"/>
</dbReference>
<comment type="caution">
    <text evidence="9">The sequence shown here is derived from an EMBL/GenBank/DDBJ whole genome shotgun (WGS) entry which is preliminary data.</text>
</comment>
<dbReference type="PANTHER" id="PTHR21445">
    <property type="entry name" value="ENDONUCLEASE IV ENDODEOXYRIBONUCLEASE IV"/>
    <property type="match status" value="1"/>
</dbReference>
<evidence type="ECO:0000256" key="7">
    <source>
        <dbReference type="HAMAP-Rule" id="MF_00152"/>
    </source>
</evidence>
<comment type="similarity">
    <text evidence="1 7">Belongs to the AP endonuclease 2 family.</text>
</comment>
<dbReference type="CDD" id="cd00019">
    <property type="entry name" value="AP2Ec"/>
    <property type="match status" value="1"/>
</dbReference>
<evidence type="ECO:0000313" key="10">
    <source>
        <dbReference type="Proteomes" id="UP000886725"/>
    </source>
</evidence>
<evidence type="ECO:0000256" key="4">
    <source>
        <dbReference type="ARBA" id="ARBA00022801"/>
    </source>
</evidence>
<dbReference type="GO" id="GO:0008270">
    <property type="term" value="F:zinc ion binding"/>
    <property type="evidence" value="ECO:0007669"/>
    <property type="project" value="UniProtKB-UniRule"/>
</dbReference>
<dbReference type="PROSITE" id="PS00731">
    <property type="entry name" value="AP_NUCLEASE_F2_3"/>
    <property type="match status" value="1"/>
</dbReference>
<accession>A0A9D1CKI3</accession>
<feature type="binding site" evidence="7">
    <location>
        <position position="261"/>
    </location>
    <ligand>
        <name>Zn(2+)</name>
        <dbReference type="ChEBI" id="CHEBI:29105"/>
        <label>2</label>
    </ligand>
</feature>
<proteinExistence type="inferred from homology"/>
<dbReference type="GO" id="GO:0006284">
    <property type="term" value="P:base-excision repair"/>
    <property type="evidence" value="ECO:0007669"/>
    <property type="project" value="TreeGrafter"/>
</dbReference>
<feature type="binding site" evidence="7">
    <location>
        <position position="231"/>
    </location>
    <ligand>
        <name>Zn(2+)</name>
        <dbReference type="ChEBI" id="CHEBI:29105"/>
        <label>3</label>
    </ligand>
</feature>
<keyword evidence="6 7" id="KW-0234">DNA repair</keyword>
<evidence type="ECO:0000313" key="9">
    <source>
        <dbReference type="EMBL" id="HIQ64533.1"/>
    </source>
</evidence>
<keyword evidence="3 7" id="KW-0227">DNA damage</keyword>
<feature type="binding site" evidence="7">
    <location>
        <position position="71"/>
    </location>
    <ligand>
        <name>Zn(2+)</name>
        <dbReference type="ChEBI" id="CHEBI:29105"/>
        <label>1</label>
    </ligand>
</feature>
<dbReference type="PANTHER" id="PTHR21445:SF0">
    <property type="entry name" value="APURINIC-APYRIMIDINIC ENDONUCLEASE"/>
    <property type="match status" value="1"/>
</dbReference>
<dbReference type="HAMAP" id="MF_00152">
    <property type="entry name" value="Nfo"/>
    <property type="match status" value="1"/>
</dbReference>
<dbReference type="GO" id="GO:0003906">
    <property type="term" value="F:DNA-(apurinic or apyrimidinic site) endonuclease activity"/>
    <property type="evidence" value="ECO:0007669"/>
    <property type="project" value="TreeGrafter"/>
</dbReference>
<protein>
    <recommendedName>
        <fullName evidence="7">Probable endonuclease 4</fullName>
        <ecNumber evidence="7">3.1.21.2</ecNumber>
    </recommendedName>
    <alternativeName>
        <fullName evidence="7">Endodeoxyribonuclease IV</fullName>
    </alternativeName>
    <alternativeName>
        <fullName evidence="7">Endonuclease IV</fullName>
    </alternativeName>
</protein>
<sequence length="298" mass="33742">MLLIGSHVGFNKDTQLLGSTEEAMSYGATTFMFYTGAPQNTRRSEIRDDLTLQAMEKMKNSDIDYRYVVVHAPYIINLANNNEHEKYQFSINFLLEEIKRCEALGIHYMVLHPGSHVGIGVDAGIYNIANALNKVLSGHDEHVTILLETMAGKGTEIGSKLEEIEKIISLVEEQDRIGVCLDTCHLHDAGYDMDHFDEFLDLFDSIVGLDKVHCVHVNDSKNPVASHKDRHENIGFGDLGFDTLCRIIYHPKLEMIPKILETPYVDGIYAPYGKEIEMIRSKTFNPNLIEEIRAQKKD</sequence>
<evidence type="ECO:0000256" key="2">
    <source>
        <dbReference type="ARBA" id="ARBA00022723"/>
    </source>
</evidence>
<keyword evidence="2 7" id="KW-0479">Metal-binding</keyword>
<keyword evidence="7" id="KW-0255">Endonuclease</keyword>
<feature type="binding site" evidence="7">
    <location>
        <position position="112"/>
    </location>
    <ligand>
        <name>Zn(2+)</name>
        <dbReference type="ChEBI" id="CHEBI:29105"/>
        <label>1</label>
    </ligand>
</feature>
<feature type="domain" description="Xylose isomerase-like TIM barrel" evidence="8">
    <location>
        <begin position="22"/>
        <end position="281"/>
    </location>
</feature>